<dbReference type="InterPro" id="IPR042332">
    <property type="entry name" value="Hsk3"/>
</dbReference>
<sequence length="83" mass="9094">MNSSAQTSQASTKTRQIAHLAQQLQLLAQRTEQLEQLSATTAEQASYMRLLGGYHAAWFMASQRIMTPGDAPDEQAAAAEEQQ</sequence>
<keyword evidence="2" id="KW-1185">Reference proteome</keyword>
<dbReference type="Pfam" id="PF08227">
    <property type="entry name" value="DASH_Hsk3"/>
    <property type="match status" value="1"/>
</dbReference>
<dbReference type="AlphaFoldDB" id="A0AAV5GQM4"/>
<name>A0AAV5GQM4_9BASI</name>
<evidence type="ECO:0000313" key="2">
    <source>
        <dbReference type="Proteomes" id="UP001342314"/>
    </source>
</evidence>
<dbReference type="EMBL" id="BQKY01000010">
    <property type="protein sequence ID" value="GJN92185.1"/>
    <property type="molecule type" value="Genomic_DNA"/>
</dbReference>
<dbReference type="GO" id="GO:0008608">
    <property type="term" value="P:attachment of spindle microtubules to kinetochore"/>
    <property type="evidence" value="ECO:0007669"/>
    <property type="project" value="InterPro"/>
</dbReference>
<protein>
    <submittedName>
        <fullName evidence="1">Uncharacterized protein</fullName>
    </submittedName>
</protein>
<comment type="caution">
    <text evidence="1">The sequence shown here is derived from an EMBL/GenBank/DDBJ whole genome shotgun (WGS) entry which is preliminary data.</text>
</comment>
<organism evidence="1 2">
    <name type="scientific">Rhodotorula paludigena</name>
    <dbReference type="NCBI Taxonomy" id="86838"/>
    <lineage>
        <taxon>Eukaryota</taxon>
        <taxon>Fungi</taxon>
        <taxon>Dikarya</taxon>
        <taxon>Basidiomycota</taxon>
        <taxon>Pucciniomycotina</taxon>
        <taxon>Microbotryomycetes</taxon>
        <taxon>Sporidiobolales</taxon>
        <taxon>Sporidiobolaceae</taxon>
        <taxon>Rhodotorula</taxon>
    </lineage>
</organism>
<proteinExistence type="predicted"/>
<gene>
    <name evidence="1" type="ORF">Rhopal_005215-T1</name>
</gene>
<dbReference type="PANTHER" id="PTHR28289:SF1">
    <property type="entry name" value="DASH COMPLEX SUBUNIT HSK3"/>
    <property type="match status" value="1"/>
</dbReference>
<reference evidence="1 2" key="1">
    <citation type="submission" date="2021-12" db="EMBL/GenBank/DDBJ databases">
        <title>High titer production of polyol ester of fatty acids by Rhodotorula paludigena BS15 towards product separation-free biomass refinery.</title>
        <authorList>
            <person name="Mano J."/>
            <person name="Ono H."/>
            <person name="Tanaka T."/>
            <person name="Naito K."/>
            <person name="Sushida H."/>
            <person name="Ike M."/>
            <person name="Tokuyasu K."/>
            <person name="Kitaoka M."/>
        </authorList>
    </citation>
    <scope>NUCLEOTIDE SEQUENCE [LARGE SCALE GENOMIC DNA]</scope>
    <source>
        <strain evidence="1 2">BS15</strain>
    </source>
</reference>
<evidence type="ECO:0000313" key="1">
    <source>
        <dbReference type="EMBL" id="GJN92185.1"/>
    </source>
</evidence>
<dbReference type="GO" id="GO:0042729">
    <property type="term" value="C:DASH complex"/>
    <property type="evidence" value="ECO:0007669"/>
    <property type="project" value="TreeGrafter"/>
</dbReference>
<dbReference type="InterPro" id="IPR013183">
    <property type="entry name" value="Hsk3-like"/>
</dbReference>
<accession>A0AAV5GQM4</accession>
<dbReference type="GO" id="GO:0051010">
    <property type="term" value="F:microtubule plus-end binding"/>
    <property type="evidence" value="ECO:0007669"/>
    <property type="project" value="TreeGrafter"/>
</dbReference>
<dbReference type="Proteomes" id="UP001342314">
    <property type="component" value="Unassembled WGS sequence"/>
</dbReference>
<dbReference type="PANTHER" id="PTHR28289">
    <property type="entry name" value="DASH COMPLEX SUBUNIT HSK3"/>
    <property type="match status" value="1"/>
</dbReference>